<evidence type="ECO:0000313" key="10">
    <source>
        <dbReference type="EMBL" id="RYQ88930.1"/>
    </source>
</evidence>
<evidence type="ECO:0000313" key="11">
    <source>
        <dbReference type="Proteomes" id="UP000289738"/>
    </source>
</evidence>
<evidence type="ECO:0000313" key="12">
    <source>
        <dbReference type="Proteomes" id="UP000464620"/>
    </source>
</evidence>
<dbReference type="Proteomes" id="UP000464620">
    <property type="component" value="Chromosome B09"/>
</dbReference>
<keyword evidence="3" id="KW-0677">Repeat</keyword>
<dbReference type="AlphaFoldDB" id="A0A444XHP6"/>
<organism evidence="10 11">
    <name type="scientific">Arachis hypogaea</name>
    <name type="common">Peanut</name>
    <dbReference type="NCBI Taxonomy" id="3818"/>
    <lineage>
        <taxon>Eukaryota</taxon>
        <taxon>Viridiplantae</taxon>
        <taxon>Streptophyta</taxon>
        <taxon>Embryophyta</taxon>
        <taxon>Tracheophyta</taxon>
        <taxon>Spermatophyta</taxon>
        <taxon>Magnoliopsida</taxon>
        <taxon>eudicotyledons</taxon>
        <taxon>Gunneridae</taxon>
        <taxon>Pentapetalae</taxon>
        <taxon>rosids</taxon>
        <taxon>fabids</taxon>
        <taxon>Fabales</taxon>
        <taxon>Fabaceae</taxon>
        <taxon>Papilionoideae</taxon>
        <taxon>50 kb inversion clade</taxon>
        <taxon>dalbergioids sensu lato</taxon>
        <taxon>Dalbergieae</taxon>
        <taxon>Pterocarpus clade</taxon>
        <taxon>Arachis</taxon>
    </lineage>
</organism>
<evidence type="ECO:0000256" key="3">
    <source>
        <dbReference type="ARBA" id="ARBA00022737"/>
    </source>
</evidence>
<reference evidence="10 11" key="1">
    <citation type="submission" date="2019-01" db="EMBL/GenBank/DDBJ databases">
        <title>Sequencing of cultivated peanut Arachis hypogaea provides insights into genome evolution and oil improvement.</title>
        <authorList>
            <person name="Chen X."/>
        </authorList>
    </citation>
    <scope>NUCLEOTIDE SEQUENCE [LARGE SCALE GENOMIC DNA]</scope>
    <source>
        <strain evidence="11">cv. Fuhuasheng</strain>
        <strain evidence="10">GDAAS-fuhuasheng2018</strain>
        <tissue evidence="10">Leaves</tissue>
    </source>
</reference>
<evidence type="ECO:0000313" key="9">
    <source>
        <dbReference type="EMBL" id="QHN76830.1"/>
    </source>
</evidence>
<evidence type="ECO:0000256" key="6">
    <source>
        <dbReference type="ARBA" id="ARBA00023136"/>
    </source>
</evidence>
<protein>
    <submittedName>
        <fullName evidence="9">Ankyrin repeat plant-like protein</fullName>
    </submittedName>
</protein>
<evidence type="ECO:0000256" key="7">
    <source>
        <dbReference type="SAM" id="Phobius"/>
    </source>
</evidence>
<feature type="transmembrane region" description="Helical" evidence="7">
    <location>
        <begin position="99"/>
        <end position="122"/>
    </location>
</feature>
<feature type="transmembrane region" description="Helical" evidence="7">
    <location>
        <begin position="36"/>
        <end position="54"/>
    </location>
</feature>
<keyword evidence="2 7" id="KW-0812">Transmembrane</keyword>
<dbReference type="Pfam" id="PF13962">
    <property type="entry name" value="PGG"/>
    <property type="match status" value="1"/>
</dbReference>
<dbReference type="Gramene" id="arahy.Tifrunner.gnm2.ann2.Ah19g150900.1">
    <property type="protein sequence ID" value="arahy.Tifrunner.gnm2.ann2.Ah19g150900.1-CDS-1"/>
    <property type="gene ID" value="arahy.Tifrunner.gnm2.ann2.Ah19g150900"/>
</dbReference>
<name>A0A444XHP6_ARAHY</name>
<evidence type="ECO:0000256" key="5">
    <source>
        <dbReference type="ARBA" id="ARBA00023043"/>
    </source>
</evidence>
<feature type="transmembrane region" description="Helical" evidence="7">
    <location>
        <begin position="134"/>
        <end position="159"/>
    </location>
</feature>
<feature type="transmembrane region" description="Helical" evidence="7">
    <location>
        <begin position="179"/>
        <end position="200"/>
    </location>
</feature>
<reference evidence="9 12" key="2">
    <citation type="submission" date="2020-01" db="EMBL/GenBank/DDBJ databases">
        <title>Genome sequence of Arachis hypogaea, cultivar Shitouqi.</title>
        <authorList>
            <person name="Zhuang W."/>
            <person name="Chen H."/>
            <person name="Varshney R."/>
            <person name="Wang D."/>
            <person name="Ming R."/>
        </authorList>
    </citation>
    <scope>NUCLEOTIDE SEQUENCE [LARGE SCALE GENOMIC DNA]</scope>
    <source>
        <tissue evidence="9">Young leaf</tissue>
    </source>
</reference>
<accession>A0A444XHP6</accession>
<evidence type="ECO:0000256" key="2">
    <source>
        <dbReference type="ARBA" id="ARBA00022692"/>
    </source>
</evidence>
<comment type="subcellular location">
    <subcellularLocation>
        <location evidence="1">Membrane</location>
        <topology evidence="1">Multi-pass membrane protein</topology>
    </subcellularLocation>
</comment>
<feature type="domain" description="PGG" evidence="8">
    <location>
        <begin position="29"/>
        <end position="157"/>
    </location>
</feature>
<keyword evidence="11" id="KW-1185">Reference proteome</keyword>
<dbReference type="GO" id="GO:0005886">
    <property type="term" value="C:plasma membrane"/>
    <property type="evidence" value="ECO:0007669"/>
    <property type="project" value="TreeGrafter"/>
</dbReference>
<gene>
    <name evidence="10" type="ORF">Ahy_B09g095832</name>
    <name evidence="9" type="ORF">DS421_19g647350</name>
</gene>
<evidence type="ECO:0000256" key="1">
    <source>
        <dbReference type="ARBA" id="ARBA00004141"/>
    </source>
</evidence>
<evidence type="ECO:0000256" key="4">
    <source>
        <dbReference type="ARBA" id="ARBA00022989"/>
    </source>
</evidence>
<dbReference type="InterPro" id="IPR026961">
    <property type="entry name" value="PGG_dom"/>
</dbReference>
<dbReference type="Proteomes" id="UP000289738">
    <property type="component" value="Chromosome B09"/>
</dbReference>
<dbReference type="PANTHER" id="PTHR24186:SF37">
    <property type="entry name" value="PGG DOMAIN-CONTAINING PROTEIN"/>
    <property type="match status" value="1"/>
</dbReference>
<dbReference type="EMBL" id="SDMP01000019">
    <property type="protein sequence ID" value="RYQ88930.1"/>
    <property type="molecule type" value="Genomic_DNA"/>
</dbReference>
<keyword evidence="6 7" id="KW-0472">Membrane</keyword>
<evidence type="ECO:0000259" key="8">
    <source>
        <dbReference type="Pfam" id="PF13962"/>
    </source>
</evidence>
<keyword evidence="5" id="KW-0040">ANK repeat</keyword>
<dbReference type="STRING" id="3818.A0A444XHP6"/>
<dbReference type="EMBL" id="CP031001">
    <property type="protein sequence ID" value="QHN76830.1"/>
    <property type="molecule type" value="Genomic_DNA"/>
</dbReference>
<proteinExistence type="predicted"/>
<sequence length="216" mass="24476">MSEPRGTSSTTATAWWCKILDWFKYDKDEWLKDMKTALGVMVSIIATITFQFALNPPGGVLQVGFDDKSKSNLFDCSIPNRTDQLCPGEAVLSLTKSDYYTFFLVCNTTCFIASLCVGLLLVSGLPLKNIFTMWMLLIGMWITLTTLLLTYFAGIVLITRDAIVDGRIVDNWFSYLLKALLLLFVVVGVFHVLHLVIWGVKKCIRLWNNRCYCVRT</sequence>
<dbReference type="OrthoDB" id="1166648at2759"/>
<keyword evidence="4 7" id="KW-1133">Transmembrane helix</keyword>
<dbReference type="PANTHER" id="PTHR24186">
    <property type="entry name" value="PROTEIN PHOSPHATASE 1 REGULATORY SUBUNIT"/>
    <property type="match status" value="1"/>
</dbReference>